<evidence type="ECO:0000256" key="1">
    <source>
        <dbReference type="ARBA" id="ARBA00009156"/>
    </source>
</evidence>
<dbReference type="InterPro" id="IPR018484">
    <property type="entry name" value="FGGY_N"/>
</dbReference>
<organism evidence="9">
    <name type="scientific">freshwater metagenome</name>
    <dbReference type="NCBI Taxonomy" id="449393"/>
    <lineage>
        <taxon>unclassified sequences</taxon>
        <taxon>metagenomes</taxon>
        <taxon>ecological metagenomes</taxon>
    </lineage>
</organism>
<dbReference type="SUPFAM" id="SSF53067">
    <property type="entry name" value="Actin-like ATPase domain"/>
    <property type="match status" value="2"/>
</dbReference>
<dbReference type="PIRSF" id="PIRSF000538">
    <property type="entry name" value="GlpK"/>
    <property type="match status" value="1"/>
</dbReference>
<keyword evidence="3" id="KW-0547">Nucleotide-binding</keyword>
<feature type="domain" description="Carbohydrate kinase FGGY C-terminal" evidence="8">
    <location>
        <begin position="248"/>
        <end position="449"/>
    </location>
</feature>
<reference evidence="9" key="1">
    <citation type="submission" date="2020-05" db="EMBL/GenBank/DDBJ databases">
        <authorList>
            <person name="Chiriac C."/>
            <person name="Salcher M."/>
            <person name="Ghai R."/>
            <person name="Kavagutti S V."/>
        </authorList>
    </citation>
    <scope>NUCLEOTIDE SEQUENCE</scope>
</reference>
<dbReference type="InterPro" id="IPR043129">
    <property type="entry name" value="ATPase_NBD"/>
</dbReference>
<dbReference type="Gene3D" id="3.30.420.40">
    <property type="match status" value="2"/>
</dbReference>
<evidence type="ECO:0000256" key="6">
    <source>
        <dbReference type="ARBA" id="ARBA00043149"/>
    </source>
</evidence>
<evidence type="ECO:0000256" key="4">
    <source>
        <dbReference type="ARBA" id="ARBA00022777"/>
    </source>
</evidence>
<keyword evidence="2" id="KW-0808">Transferase</keyword>
<sequence>MTQPSILVIDVGTTGLRAALVNGAGQITDVEYCKNPPSTPFSGLVEFDAMHMFTAARDAALTVLERNPNCAIGIGITNQRASTIVWNRITGEPLGPALGWQDLRTVMECITARSEHGLMFAPNQTATKAVWMLQNYGAQLQEEIQRGDICIGTIDTWLTWKFTAGKSFVTDHTNAGVTGLFSVDTLNWSEKICSTLKIPLVALPTIVASSQVVGHAIELSNLPIAALVGDQQASLVGQGCITPGSTKITFGTGGMLDMYTGTTAPTASSRSTSGTFPIVAFSLIEKDATTTTVHWGVEAIMLSAGTNIEWLIDDMKLIDTAQESAELAGSVTSSDGVMYVPALFGLGTPHWDYGARGALLGITRGTTRAHVVRAVLEGVAHRGADLYEAAAHDAAQFASSTTSPIRIDGGMSKNPVFVQALANSTSRTIEVSPVTEATTLGAAFLAGTALGLWPSLSAATSTWNPENQVESTLDGPTSVALRSQWTEAVSAAQGWIPDLSALDF</sequence>
<dbReference type="Pfam" id="PF02782">
    <property type="entry name" value="FGGY_C"/>
    <property type="match status" value="1"/>
</dbReference>
<feature type="domain" description="Carbohydrate kinase FGGY N-terminal" evidence="7">
    <location>
        <begin position="6"/>
        <end position="237"/>
    </location>
</feature>
<evidence type="ECO:0000259" key="8">
    <source>
        <dbReference type="Pfam" id="PF02782"/>
    </source>
</evidence>
<dbReference type="InterPro" id="IPR018483">
    <property type="entry name" value="Carb_kinase_FGGY_CS"/>
</dbReference>
<dbReference type="PANTHER" id="PTHR10196:SF69">
    <property type="entry name" value="GLYCEROL KINASE"/>
    <property type="match status" value="1"/>
</dbReference>
<protein>
    <recommendedName>
        <fullName evidence="6">ATP:glycerol 3-phosphotransferase</fullName>
    </recommendedName>
</protein>
<comment type="similarity">
    <text evidence="1">Belongs to the FGGY kinase family.</text>
</comment>
<dbReference type="GO" id="GO:0006071">
    <property type="term" value="P:glycerol metabolic process"/>
    <property type="evidence" value="ECO:0007669"/>
    <property type="project" value="TreeGrafter"/>
</dbReference>
<keyword evidence="5" id="KW-0067">ATP-binding</keyword>
<accession>A0A6J7RGR4</accession>
<evidence type="ECO:0000313" key="9">
    <source>
        <dbReference type="EMBL" id="CAB5027937.1"/>
    </source>
</evidence>
<dbReference type="InterPro" id="IPR000577">
    <property type="entry name" value="Carb_kinase_FGGY"/>
</dbReference>
<keyword evidence="4" id="KW-0418">Kinase</keyword>
<dbReference type="EMBL" id="CAFBPN010000091">
    <property type="protein sequence ID" value="CAB5027937.1"/>
    <property type="molecule type" value="Genomic_DNA"/>
</dbReference>
<evidence type="ECO:0000256" key="3">
    <source>
        <dbReference type="ARBA" id="ARBA00022741"/>
    </source>
</evidence>
<dbReference type="InterPro" id="IPR018485">
    <property type="entry name" value="FGGY_C"/>
</dbReference>
<evidence type="ECO:0000256" key="5">
    <source>
        <dbReference type="ARBA" id="ARBA00022840"/>
    </source>
</evidence>
<evidence type="ECO:0000256" key="2">
    <source>
        <dbReference type="ARBA" id="ARBA00022679"/>
    </source>
</evidence>
<dbReference type="AlphaFoldDB" id="A0A6J7RGR4"/>
<dbReference type="GO" id="GO:0005829">
    <property type="term" value="C:cytosol"/>
    <property type="evidence" value="ECO:0007669"/>
    <property type="project" value="TreeGrafter"/>
</dbReference>
<evidence type="ECO:0000259" key="7">
    <source>
        <dbReference type="Pfam" id="PF00370"/>
    </source>
</evidence>
<dbReference type="GO" id="GO:0004370">
    <property type="term" value="F:glycerol kinase activity"/>
    <property type="evidence" value="ECO:0007669"/>
    <property type="project" value="TreeGrafter"/>
</dbReference>
<proteinExistence type="inferred from homology"/>
<dbReference type="PANTHER" id="PTHR10196">
    <property type="entry name" value="SUGAR KINASE"/>
    <property type="match status" value="1"/>
</dbReference>
<gene>
    <name evidence="9" type="ORF">UFOPK4098_01288</name>
</gene>
<dbReference type="PROSITE" id="PS00445">
    <property type="entry name" value="FGGY_KINASES_2"/>
    <property type="match status" value="1"/>
</dbReference>
<dbReference type="GO" id="GO:0005524">
    <property type="term" value="F:ATP binding"/>
    <property type="evidence" value="ECO:0007669"/>
    <property type="project" value="UniProtKB-KW"/>
</dbReference>
<dbReference type="Pfam" id="PF00370">
    <property type="entry name" value="FGGY_N"/>
    <property type="match status" value="1"/>
</dbReference>
<name>A0A6J7RGR4_9ZZZZ</name>